<dbReference type="NCBIfam" id="TIGR00684">
    <property type="entry name" value="narJ"/>
    <property type="match status" value="1"/>
</dbReference>
<dbReference type="GO" id="GO:0042128">
    <property type="term" value="P:nitrate assimilation"/>
    <property type="evidence" value="ECO:0007669"/>
    <property type="project" value="UniProtKB-KW"/>
</dbReference>
<dbReference type="Proteomes" id="UP000595278">
    <property type="component" value="Chromosome"/>
</dbReference>
<dbReference type="Gene3D" id="1.10.3480.10">
    <property type="entry name" value="TorD-like"/>
    <property type="match status" value="1"/>
</dbReference>
<evidence type="ECO:0000256" key="1">
    <source>
        <dbReference type="ARBA" id="ARBA00023063"/>
    </source>
</evidence>
<sequence length="213" mass="23766">MAIYKIISVLLCYPEQDLLDSIPTIKQLLADEKVATHQLTPLLTELTTTDLITLQENYVQTFDRTPTHSLHLFEHIHGEDRIRGQAMVDLMEEYKAAGFELVSDELPDYLPLFLEFLTICDEDKATALLGEAIDVISHLGNKLAADNSVYAGIFQVLESLSPVKPKPLTTPPIRDMDEALEKFGPNPEGIEPLLQINSSNTCMASTTLERQAK</sequence>
<protein>
    <submittedName>
        <fullName evidence="2">Nitrate reductase molybdenum cofactor assembly chaperone</fullName>
    </submittedName>
</protein>
<dbReference type="SUPFAM" id="SSF89155">
    <property type="entry name" value="TorD-like"/>
    <property type="match status" value="1"/>
</dbReference>
<keyword evidence="3" id="KW-1185">Reference proteome</keyword>
<accession>A0A974RXZ6</accession>
<dbReference type="InterPro" id="IPR036411">
    <property type="entry name" value="TorD-like_sf"/>
</dbReference>
<evidence type="ECO:0000313" key="3">
    <source>
        <dbReference type="Proteomes" id="UP000595278"/>
    </source>
</evidence>
<name>A0A974RXZ6_9GAMM</name>
<dbReference type="Pfam" id="PF02613">
    <property type="entry name" value="Nitrate_red_del"/>
    <property type="match status" value="1"/>
</dbReference>
<dbReference type="InterPro" id="IPR020945">
    <property type="entry name" value="DMSO/NO3_reduct_chaperone"/>
</dbReference>
<dbReference type="KEGG" id="eaz:JHT90_05865"/>
<dbReference type="EMBL" id="CP067393">
    <property type="protein sequence ID" value="QQP86763.1"/>
    <property type="molecule type" value="Genomic_DNA"/>
</dbReference>
<dbReference type="GO" id="GO:0051131">
    <property type="term" value="P:chaperone-mediated protein complex assembly"/>
    <property type="evidence" value="ECO:0007669"/>
    <property type="project" value="InterPro"/>
</dbReference>
<dbReference type="GO" id="GO:0016530">
    <property type="term" value="F:metallochaperone activity"/>
    <property type="evidence" value="ECO:0007669"/>
    <property type="project" value="TreeGrafter"/>
</dbReference>
<dbReference type="RefSeq" id="WP_201095167.1">
    <property type="nucleotide sequence ID" value="NZ_CP067393.1"/>
</dbReference>
<evidence type="ECO:0000313" key="2">
    <source>
        <dbReference type="EMBL" id="QQP86763.1"/>
    </source>
</evidence>
<dbReference type="AlphaFoldDB" id="A0A974RXZ6"/>
<proteinExistence type="predicted"/>
<dbReference type="PANTHER" id="PTHR43680">
    <property type="entry name" value="NITRATE REDUCTASE MOLYBDENUM COFACTOR ASSEMBLY CHAPERONE"/>
    <property type="match status" value="1"/>
</dbReference>
<dbReference type="GO" id="GO:0051082">
    <property type="term" value="F:unfolded protein binding"/>
    <property type="evidence" value="ECO:0007669"/>
    <property type="project" value="InterPro"/>
</dbReference>
<dbReference type="PANTHER" id="PTHR43680:SF2">
    <property type="entry name" value="NITRATE REDUCTASE MOLYBDENUM COFACTOR ASSEMBLY CHAPERONE NARJ"/>
    <property type="match status" value="1"/>
</dbReference>
<keyword evidence="1" id="KW-0534">Nitrate assimilation</keyword>
<reference evidence="2 3" key="1">
    <citation type="submission" date="2021-01" db="EMBL/GenBank/DDBJ databases">
        <title>Entomomonas sp. F2A isolated from a house cricket (Acheta domesticus).</title>
        <authorList>
            <person name="Spergser J."/>
            <person name="Busse H.-J."/>
        </authorList>
    </citation>
    <scope>NUCLEOTIDE SEQUENCE [LARGE SCALE GENOMIC DNA]</scope>
    <source>
        <strain evidence="2 3">F2A</strain>
    </source>
</reference>
<gene>
    <name evidence="2" type="primary">narJ</name>
    <name evidence="2" type="ORF">JHT90_05865</name>
</gene>
<organism evidence="2 3">
    <name type="scientific">Entomomonas asaccharolytica</name>
    <dbReference type="NCBI Taxonomy" id="2785331"/>
    <lineage>
        <taxon>Bacteria</taxon>
        <taxon>Pseudomonadati</taxon>
        <taxon>Pseudomonadota</taxon>
        <taxon>Gammaproteobacteria</taxon>
        <taxon>Pseudomonadales</taxon>
        <taxon>Pseudomonadaceae</taxon>
        <taxon>Entomomonas</taxon>
    </lineage>
</organism>
<dbReference type="InterPro" id="IPR003765">
    <property type="entry name" value="NO3_reductase_chaperone_NarJ"/>
</dbReference>